<keyword evidence="5" id="KW-1185">Reference proteome</keyword>
<dbReference type="EMBL" id="JBHSAS010000006">
    <property type="protein sequence ID" value="MFC4026547.1"/>
    <property type="molecule type" value="Genomic_DNA"/>
</dbReference>
<feature type="domain" description="DUF6377" evidence="3">
    <location>
        <begin position="264"/>
        <end position="503"/>
    </location>
</feature>
<dbReference type="RefSeq" id="WP_290236072.1">
    <property type="nucleotide sequence ID" value="NZ_JAUFPZ010000002.1"/>
</dbReference>
<sequence>MGAKTKISKIFFLLSLFLFCTSTYAQKIDSLSYSDLDKMVIDREQYEKKKDQRINLLKEDLERKQLLGDSTNIYKANLELFKEYESYKYDSAYYFLTNAKNLAIRIKDSSKLAHSRINEGFILLSAGLFKEAADTLQIISPETLIEKDKYQYYYTYARLYFDLADYNDDKRFQLDYVRKGIALLKVSLKYCTANSSRYWQSKSLIKLKEQNWKGAETSYLKWIENFDLNPNLYAIATSSLSYIYDRLGNDNLANKYLILAAISDIKSATKENTALRNLADKLFQKGYLKKANYYVKIALDDANFYDARHRKNQISSILPIIESAQLLKVEQKNESLRTTVYLLAFLTLITLIFIALTFKQLKEKKIARKELAKNNERLKKVNLSLLESDTIKQDYITYFLRITSHLIGKIESLQKTTILRIQTKKSDELLKMMKNYSVKQERVALFNQFDEVFLQLFPDFIESFNKLFPKDQQRNLKKEELLNTELRIFALYRLGIQDNKQIADFLDVSLSTVYSYKTRLKSSSNYRESFEQKVMEIKRL</sequence>
<keyword evidence="1" id="KW-0472">Membrane</keyword>
<reference evidence="5" key="1">
    <citation type="journal article" date="2019" name="Int. J. Syst. Evol. Microbiol.">
        <title>The Global Catalogue of Microorganisms (GCM) 10K type strain sequencing project: providing services to taxonomists for standard genome sequencing and annotation.</title>
        <authorList>
            <consortium name="The Broad Institute Genomics Platform"/>
            <consortium name="The Broad Institute Genome Sequencing Center for Infectious Disease"/>
            <person name="Wu L."/>
            <person name="Ma J."/>
        </authorList>
    </citation>
    <scope>NUCLEOTIDE SEQUENCE [LARGE SCALE GENOMIC DNA]</scope>
    <source>
        <strain evidence="5">CECT 9128</strain>
    </source>
</reference>
<feature type="signal peptide" evidence="2">
    <location>
        <begin position="1"/>
        <end position="25"/>
    </location>
</feature>
<evidence type="ECO:0000313" key="4">
    <source>
        <dbReference type="EMBL" id="MFC4026547.1"/>
    </source>
</evidence>
<gene>
    <name evidence="4" type="ORF">ACFOS1_03960</name>
</gene>
<dbReference type="InterPro" id="IPR045957">
    <property type="entry name" value="DUF6377"/>
</dbReference>
<feature type="chain" id="PRO_5045219812" evidence="2">
    <location>
        <begin position="26"/>
        <end position="540"/>
    </location>
</feature>
<accession>A0ABV8H6Q3</accession>
<organism evidence="4 5">
    <name type="scientific">Zunongwangia endophytica</name>
    <dbReference type="NCBI Taxonomy" id="1808945"/>
    <lineage>
        <taxon>Bacteria</taxon>
        <taxon>Pseudomonadati</taxon>
        <taxon>Bacteroidota</taxon>
        <taxon>Flavobacteriia</taxon>
        <taxon>Flavobacteriales</taxon>
        <taxon>Flavobacteriaceae</taxon>
        <taxon>Zunongwangia</taxon>
    </lineage>
</organism>
<keyword evidence="2" id="KW-0732">Signal</keyword>
<evidence type="ECO:0000259" key="3">
    <source>
        <dbReference type="Pfam" id="PF19904"/>
    </source>
</evidence>
<feature type="transmembrane region" description="Helical" evidence="1">
    <location>
        <begin position="340"/>
        <end position="358"/>
    </location>
</feature>
<evidence type="ECO:0000313" key="5">
    <source>
        <dbReference type="Proteomes" id="UP001595793"/>
    </source>
</evidence>
<protein>
    <submittedName>
        <fullName evidence="4">DUF6377 domain-containing protein</fullName>
    </submittedName>
</protein>
<keyword evidence="1" id="KW-1133">Transmembrane helix</keyword>
<proteinExistence type="predicted"/>
<dbReference type="Pfam" id="PF19904">
    <property type="entry name" value="DUF6377"/>
    <property type="match status" value="1"/>
</dbReference>
<keyword evidence="1" id="KW-0812">Transmembrane</keyword>
<evidence type="ECO:0000256" key="1">
    <source>
        <dbReference type="SAM" id="Phobius"/>
    </source>
</evidence>
<comment type="caution">
    <text evidence="4">The sequence shown here is derived from an EMBL/GenBank/DDBJ whole genome shotgun (WGS) entry which is preliminary data.</text>
</comment>
<evidence type="ECO:0000256" key="2">
    <source>
        <dbReference type="SAM" id="SignalP"/>
    </source>
</evidence>
<name>A0ABV8H6Q3_9FLAO</name>
<dbReference type="Proteomes" id="UP001595793">
    <property type="component" value="Unassembled WGS sequence"/>
</dbReference>